<dbReference type="PRINTS" id="PR00080">
    <property type="entry name" value="SDRFAMILY"/>
</dbReference>
<dbReference type="InterPro" id="IPR036291">
    <property type="entry name" value="NAD(P)-bd_dom_sf"/>
</dbReference>
<evidence type="ECO:0000256" key="2">
    <source>
        <dbReference type="ARBA" id="ARBA00023002"/>
    </source>
</evidence>
<dbReference type="RefSeq" id="WP_386156303.1">
    <property type="nucleotide sequence ID" value="NZ_JBHMBS010000005.1"/>
</dbReference>
<feature type="domain" description="Ketoreductase" evidence="3">
    <location>
        <begin position="7"/>
        <end position="190"/>
    </location>
</feature>
<dbReference type="InterPro" id="IPR002347">
    <property type="entry name" value="SDR_fam"/>
</dbReference>
<evidence type="ECO:0000256" key="1">
    <source>
        <dbReference type="ARBA" id="ARBA00006484"/>
    </source>
</evidence>
<organism evidence="4 5">
    <name type="scientific">Streptosporangium vulgare</name>
    <dbReference type="NCBI Taxonomy" id="46190"/>
    <lineage>
        <taxon>Bacteria</taxon>
        <taxon>Bacillati</taxon>
        <taxon>Actinomycetota</taxon>
        <taxon>Actinomycetes</taxon>
        <taxon>Streptosporangiales</taxon>
        <taxon>Streptosporangiaceae</taxon>
        <taxon>Streptosporangium</taxon>
    </lineage>
</organism>
<accession>A0ABV5TDB6</accession>
<evidence type="ECO:0000313" key="5">
    <source>
        <dbReference type="Proteomes" id="UP001589610"/>
    </source>
</evidence>
<gene>
    <name evidence="4" type="ORF">ACFFRH_12420</name>
</gene>
<dbReference type="Proteomes" id="UP001589610">
    <property type="component" value="Unassembled WGS sequence"/>
</dbReference>
<protein>
    <submittedName>
        <fullName evidence="4">SDR family oxidoreductase</fullName>
    </submittedName>
</protein>
<dbReference type="PANTHER" id="PTHR48107">
    <property type="entry name" value="NADPH-DEPENDENT ALDEHYDE REDUCTASE-LIKE PROTEIN, CHLOROPLASTIC-RELATED"/>
    <property type="match status" value="1"/>
</dbReference>
<proteinExistence type="inferred from homology"/>
<reference evidence="4 5" key="1">
    <citation type="submission" date="2024-09" db="EMBL/GenBank/DDBJ databases">
        <authorList>
            <person name="Sun Q."/>
            <person name="Mori K."/>
        </authorList>
    </citation>
    <scope>NUCLEOTIDE SEQUENCE [LARGE SCALE GENOMIC DNA]</scope>
    <source>
        <strain evidence="4 5">JCM 3028</strain>
    </source>
</reference>
<dbReference type="SUPFAM" id="SSF51735">
    <property type="entry name" value="NAD(P)-binding Rossmann-fold domains"/>
    <property type="match status" value="1"/>
</dbReference>
<dbReference type="SMART" id="SM00822">
    <property type="entry name" value="PKS_KR"/>
    <property type="match status" value="1"/>
</dbReference>
<comment type="caution">
    <text evidence="4">The sequence shown here is derived from an EMBL/GenBank/DDBJ whole genome shotgun (WGS) entry which is preliminary data.</text>
</comment>
<dbReference type="InterPro" id="IPR057326">
    <property type="entry name" value="KR_dom"/>
</dbReference>
<dbReference type="PRINTS" id="PR00081">
    <property type="entry name" value="GDHRDH"/>
</dbReference>
<sequence>MSTAPARVAVVTGGSRGIGRQVVERLATEGYAVVVNYASNEAEGQAAAKEATAAGGRGLAVRADVSDPDAVSALFDTAEETFGGVDVVVHAAGIMGPPVPVADLDFEALDRILRVNVRGTFAVAQQAARRLRRGGALITFSTSVIGLALPGYGAYVASKGAVEGLTLILARELRGRDVTVNTVAPGPTATALFLDGKDEETVARMAAQPPLERLGQPSDIAEAVAFLAGPARWVNGQVLRVNGGII</sequence>
<dbReference type="Pfam" id="PF13561">
    <property type="entry name" value="adh_short_C2"/>
    <property type="match status" value="1"/>
</dbReference>
<evidence type="ECO:0000313" key="4">
    <source>
        <dbReference type="EMBL" id="MFB9676291.1"/>
    </source>
</evidence>
<keyword evidence="5" id="KW-1185">Reference proteome</keyword>
<dbReference type="EMBL" id="JBHMBS010000005">
    <property type="protein sequence ID" value="MFB9676291.1"/>
    <property type="molecule type" value="Genomic_DNA"/>
</dbReference>
<dbReference type="PANTHER" id="PTHR48107:SF7">
    <property type="entry name" value="RE15974P"/>
    <property type="match status" value="1"/>
</dbReference>
<name>A0ABV5TDB6_9ACTN</name>
<comment type="similarity">
    <text evidence="1">Belongs to the short-chain dehydrogenases/reductases (SDR) family.</text>
</comment>
<dbReference type="Gene3D" id="3.40.50.720">
    <property type="entry name" value="NAD(P)-binding Rossmann-like Domain"/>
    <property type="match status" value="1"/>
</dbReference>
<evidence type="ECO:0000259" key="3">
    <source>
        <dbReference type="SMART" id="SM00822"/>
    </source>
</evidence>
<keyword evidence="2" id="KW-0560">Oxidoreductase</keyword>